<dbReference type="InterPro" id="IPR006840">
    <property type="entry name" value="ChaC"/>
</dbReference>
<dbReference type="InterPro" id="IPR013024">
    <property type="entry name" value="GGCT-like"/>
</dbReference>
<sequence>MSSGQDMERPPQIVITREFLAEGSFLEKVRQQFGDQVLSDEALSRSLSETLALQPSPGPVWLFAYGSLMWNPAFDYAESGVALLRGWERSFCIWTSYARGTVDRPALTLALDEGGSSEGIAFRIAPGREASELLLVWRREMLGNIYRPEWVRIDIGGTMQWAIAFVANRSRGSYVGHLPEITIARNIASSEGALGTARAYFEEMMRHLDGLSLRDSRMERLRILLANADQENESQPRRAGKVD</sequence>
<dbReference type="Pfam" id="PF04752">
    <property type="entry name" value="ChaC"/>
    <property type="match status" value="1"/>
</dbReference>
<dbReference type="CDD" id="cd06661">
    <property type="entry name" value="GGCT_like"/>
    <property type="match status" value="1"/>
</dbReference>
<organism evidence="3 4">
    <name type="scientific">Mesorhizobium dulcispinae</name>
    <dbReference type="NCBI Taxonomy" id="3072316"/>
    <lineage>
        <taxon>Bacteria</taxon>
        <taxon>Pseudomonadati</taxon>
        <taxon>Pseudomonadota</taxon>
        <taxon>Alphaproteobacteria</taxon>
        <taxon>Hyphomicrobiales</taxon>
        <taxon>Phyllobacteriaceae</taxon>
        <taxon>Mesorhizobium</taxon>
    </lineage>
</organism>
<dbReference type="InterPro" id="IPR036568">
    <property type="entry name" value="GGCT-like_sf"/>
</dbReference>
<accession>A0ABU4XSM2</accession>
<dbReference type="PANTHER" id="PTHR12192:SF2">
    <property type="entry name" value="GLUTATHIONE-SPECIFIC GAMMA-GLUTAMYLCYCLOTRANSFERASE 2"/>
    <property type="match status" value="1"/>
</dbReference>
<dbReference type="PANTHER" id="PTHR12192">
    <property type="entry name" value="CATION TRANSPORT PROTEIN CHAC-RELATED"/>
    <property type="match status" value="1"/>
</dbReference>
<dbReference type="RefSeq" id="WP_320319098.1">
    <property type="nucleotide sequence ID" value="NZ_JAVIIX010000037.1"/>
</dbReference>
<gene>
    <name evidence="3" type="ORF">RFM27_31845</name>
</gene>
<dbReference type="SUPFAM" id="SSF110857">
    <property type="entry name" value="Gamma-glutamyl cyclotransferase-like"/>
    <property type="match status" value="1"/>
</dbReference>
<evidence type="ECO:0000256" key="2">
    <source>
        <dbReference type="ARBA" id="ARBA00023239"/>
    </source>
</evidence>
<dbReference type="Proteomes" id="UP001271780">
    <property type="component" value="Unassembled WGS sequence"/>
</dbReference>
<dbReference type="EMBL" id="JAVIIZ010000039">
    <property type="protein sequence ID" value="MDX8476662.1"/>
    <property type="molecule type" value="Genomic_DNA"/>
</dbReference>
<name>A0ABU4XSM2_9HYPH</name>
<keyword evidence="4" id="KW-1185">Reference proteome</keyword>
<protein>
    <recommendedName>
        <fullName evidence="1">glutathione-specific gamma-glutamylcyclotransferase</fullName>
        <ecNumber evidence="1">4.3.2.7</ecNumber>
    </recommendedName>
</protein>
<evidence type="ECO:0000313" key="4">
    <source>
        <dbReference type="Proteomes" id="UP001271780"/>
    </source>
</evidence>
<evidence type="ECO:0000313" key="3">
    <source>
        <dbReference type="EMBL" id="MDX8476662.1"/>
    </source>
</evidence>
<reference evidence="3 4" key="1">
    <citation type="submission" date="2023-08" db="EMBL/GenBank/DDBJ databases">
        <title>Implementing the SeqCode for naming new Mesorhizobium species isolated from Vachellia karroo root nodules.</title>
        <authorList>
            <person name="Van Lill M."/>
        </authorList>
    </citation>
    <scope>NUCLEOTIDE SEQUENCE [LARGE SCALE GENOMIC DNA]</scope>
    <source>
        <strain evidence="3 4">VK23A</strain>
    </source>
</reference>
<dbReference type="Gene3D" id="3.10.490.10">
    <property type="entry name" value="Gamma-glutamyl cyclotransferase-like"/>
    <property type="match status" value="1"/>
</dbReference>
<comment type="caution">
    <text evidence="3">The sequence shown here is derived from an EMBL/GenBank/DDBJ whole genome shotgun (WGS) entry which is preliminary data.</text>
</comment>
<dbReference type="EC" id="4.3.2.7" evidence="1"/>
<evidence type="ECO:0000256" key="1">
    <source>
        <dbReference type="ARBA" id="ARBA00012344"/>
    </source>
</evidence>
<keyword evidence="2" id="KW-0456">Lyase</keyword>
<proteinExistence type="predicted"/>